<dbReference type="GO" id="GO:0051287">
    <property type="term" value="F:NAD binding"/>
    <property type="evidence" value="ECO:0007669"/>
    <property type="project" value="InterPro"/>
</dbReference>
<dbReference type="NCBIfam" id="TIGR03026">
    <property type="entry name" value="NDP-sugDHase"/>
    <property type="match status" value="1"/>
</dbReference>
<dbReference type="SMART" id="SM00984">
    <property type="entry name" value="UDPG_MGDP_dh_C"/>
    <property type="match status" value="1"/>
</dbReference>
<protein>
    <submittedName>
        <fullName evidence="5">Nucleotide sugar dehydrogenase</fullName>
    </submittedName>
</protein>
<evidence type="ECO:0000256" key="2">
    <source>
        <dbReference type="ARBA" id="ARBA00023027"/>
    </source>
</evidence>
<keyword evidence="2" id="KW-0520">NAD</keyword>
<dbReference type="GO" id="GO:0016616">
    <property type="term" value="F:oxidoreductase activity, acting on the CH-OH group of donors, NAD or NADP as acceptor"/>
    <property type="evidence" value="ECO:0007669"/>
    <property type="project" value="InterPro"/>
</dbReference>
<dbReference type="GO" id="GO:0000271">
    <property type="term" value="P:polysaccharide biosynthetic process"/>
    <property type="evidence" value="ECO:0007669"/>
    <property type="project" value="InterPro"/>
</dbReference>
<dbReference type="Gene3D" id="3.40.50.720">
    <property type="entry name" value="NAD(P)-binding Rossmann-like Domain"/>
    <property type="match status" value="2"/>
</dbReference>
<dbReference type="PANTHER" id="PTHR43491:SF1">
    <property type="entry name" value="UDP-N-ACETYL-D-MANNOSAMINE DEHYDROGENASE"/>
    <property type="match status" value="1"/>
</dbReference>
<dbReference type="InterPro" id="IPR014027">
    <property type="entry name" value="UDP-Glc/GDP-Man_DH_C"/>
</dbReference>
<dbReference type="RefSeq" id="WP_073070966.1">
    <property type="nucleotide sequence ID" value="NZ_FQXN01000001.1"/>
</dbReference>
<evidence type="ECO:0000313" key="5">
    <source>
        <dbReference type="EMBL" id="SHH16817.1"/>
    </source>
</evidence>
<dbReference type="STRING" id="1123380.SAMN02745199_0109"/>
<dbReference type="InterPro" id="IPR001732">
    <property type="entry name" value="UDP-Glc/GDP-Man_DH_N"/>
</dbReference>
<evidence type="ECO:0000256" key="1">
    <source>
        <dbReference type="ARBA" id="ARBA00023002"/>
    </source>
</evidence>
<dbReference type="InterPro" id="IPR028359">
    <property type="entry name" value="UDP_ManNAc/GlcNAc_DH"/>
</dbReference>
<reference evidence="6" key="1">
    <citation type="submission" date="2016-11" db="EMBL/GenBank/DDBJ databases">
        <authorList>
            <person name="Varghese N."/>
            <person name="Submissions S."/>
        </authorList>
    </citation>
    <scope>NUCLEOTIDE SEQUENCE [LARGE SCALE GENOMIC DNA]</scope>
    <source>
        <strain evidence="6">DSM 15807</strain>
    </source>
</reference>
<dbReference type="Proteomes" id="UP000242592">
    <property type="component" value="Unassembled WGS sequence"/>
</dbReference>
<dbReference type="InterPro" id="IPR008927">
    <property type="entry name" value="6-PGluconate_DH-like_C_sf"/>
</dbReference>
<evidence type="ECO:0000256" key="3">
    <source>
        <dbReference type="PIRNR" id="PIRNR000124"/>
    </source>
</evidence>
<organism evidence="5 6">
    <name type="scientific">Thermosipho atlanticus DSM 15807</name>
    <dbReference type="NCBI Taxonomy" id="1123380"/>
    <lineage>
        <taxon>Bacteria</taxon>
        <taxon>Thermotogati</taxon>
        <taxon>Thermotogota</taxon>
        <taxon>Thermotogae</taxon>
        <taxon>Thermotogales</taxon>
        <taxon>Fervidobacteriaceae</taxon>
        <taxon>Thermosipho</taxon>
    </lineage>
</organism>
<keyword evidence="1" id="KW-0560">Oxidoreductase</keyword>
<dbReference type="Pfam" id="PF03721">
    <property type="entry name" value="UDPG_MGDP_dh_N"/>
    <property type="match status" value="1"/>
</dbReference>
<dbReference type="OrthoDB" id="9803238at2"/>
<dbReference type="SUPFAM" id="SSF51735">
    <property type="entry name" value="NAD(P)-binding Rossmann-fold domains"/>
    <property type="match status" value="1"/>
</dbReference>
<keyword evidence="6" id="KW-1185">Reference proteome</keyword>
<dbReference type="AlphaFoldDB" id="A0A1M5QRT0"/>
<dbReference type="SUPFAM" id="SSF52413">
    <property type="entry name" value="UDP-glucose/GDP-mannose dehydrogenase C-terminal domain"/>
    <property type="match status" value="1"/>
</dbReference>
<dbReference type="Pfam" id="PF03720">
    <property type="entry name" value="UDPG_MGDP_dh_C"/>
    <property type="match status" value="1"/>
</dbReference>
<name>A0A1M5QRT0_9BACT</name>
<dbReference type="PIRSF" id="PIRSF000124">
    <property type="entry name" value="UDPglc_GDPman_dh"/>
    <property type="match status" value="1"/>
</dbReference>
<dbReference type="InterPro" id="IPR014026">
    <property type="entry name" value="UDP-Glc/GDP-Man_DH_dimer"/>
</dbReference>
<comment type="similarity">
    <text evidence="3">Belongs to the UDP-glucose/GDP-mannose dehydrogenase family.</text>
</comment>
<gene>
    <name evidence="5" type="ORF">SAMN02745199_0109</name>
</gene>
<accession>A0A1M5QRT0</accession>
<dbReference type="PIRSF" id="PIRSF500136">
    <property type="entry name" value="UDP_ManNAc_DH"/>
    <property type="match status" value="1"/>
</dbReference>
<dbReference type="InterPro" id="IPR017476">
    <property type="entry name" value="UDP-Glc/GDP-Man"/>
</dbReference>
<evidence type="ECO:0000259" key="4">
    <source>
        <dbReference type="SMART" id="SM00984"/>
    </source>
</evidence>
<dbReference type="Pfam" id="PF00984">
    <property type="entry name" value="UDPG_MGDP_dh"/>
    <property type="match status" value="1"/>
</dbReference>
<proteinExistence type="inferred from homology"/>
<dbReference type="GO" id="GO:0016628">
    <property type="term" value="F:oxidoreductase activity, acting on the CH-CH group of donors, NAD or NADP as acceptor"/>
    <property type="evidence" value="ECO:0007669"/>
    <property type="project" value="InterPro"/>
</dbReference>
<evidence type="ECO:0000313" key="6">
    <source>
        <dbReference type="Proteomes" id="UP000242592"/>
    </source>
</evidence>
<dbReference type="InterPro" id="IPR036291">
    <property type="entry name" value="NAD(P)-bd_dom_sf"/>
</dbReference>
<dbReference type="EMBL" id="FQXN01000001">
    <property type="protein sequence ID" value="SHH16817.1"/>
    <property type="molecule type" value="Genomic_DNA"/>
</dbReference>
<sequence>MVNALYNKIQEKTAIVGVMGLGYVGLPLAVEKARAGYKVIGFDIQQKRVDLINKGINYIGDVDDEELRELVNKGLITATTNFDKLSDCDVISICVPTPLDKFKQPDLSYIIQTSEDIAKRLRKEQLIILESTTYPGTTEEIVLPILLKSGLKVGKDFYLAFSPERVDPGNNRFKTRNTPKVVGGVTQKCTLHARALYENVLEAPVFPVSSPKTAEMSKILENTFRLVNIALVQEMTKVAEKMNVNIWEVIEAASTKPFGYMPFYPGPGIGGHCIPIDPFYLAFKAKEFDLHLMLVEVAGQIADDMPYYVVQRLGDILNDYKKPLNGAKILVLGIAYKGNIDDLRESPALKVIEILEKKKAEIYYFDPFIPQFEHNGKTYTSIELNDEILKNMDGAIITAGHTVGVNYEKILKNVPFIFDTKNVLKDVKERKKIILL</sequence>
<dbReference type="SUPFAM" id="SSF48179">
    <property type="entry name" value="6-phosphogluconate dehydrogenase C-terminal domain-like"/>
    <property type="match status" value="1"/>
</dbReference>
<feature type="domain" description="UDP-glucose/GDP-mannose dehydrogenase C-terminal" evidence="4">
    <location>
        <begin position="330"/>
        <end position="426"/>
    </location>
</feature>
<dbReference type="PANTHER" id="PTHR43491">
    <property type="entry name" value="UDP-N-ACETYL-D-MANNOSAMINE DEHYDROGENASE"/>
    <property type="match status" value="1"/>
</dbReference>
<dbReference type="InterPro" id="IPR036220">
    <property type="entry name" value="UDP-Glc/GDP-Man_DH_C_sf"/>
</dbReference>